<keyword evidence="2" id="KW-0812">Transmembrane</keyword>
<sequence length="398" mass="44951">CYTLLREPSTEVFHEIHEELKKMAQFWEDQASTWRKKMETWKTKMSTRDGRANGDAASQPAKIMEVVTDLQVPVESMELYDEVDGPPIFDVYDEEEPIYNNVVPFSHIYGDGDVAAVSILKKNIQAMDSKIAEDICSFSCVMQESSFAHSPRSNEFFKEFIDVSHIEAIITWLWIQRVAPKTYVPSIYAPTHPNHSHELLTSTPKKLNEEHPIDFEEIVGVVSVFSNKHSVRIEICGFVLISHVMIVFSLLLALYHTCCNMDSQTIKRMAVLEAENELMELECNEDEDSHEEEHDLSSGVRERANVGALVESNVLETWSLGRRKTTHEATMLDQQTLLWKSILQRLSFVCCSSGGAMRPASSSHQSKSLAPALNPHVPSEEKPKKPTSKLIIVSPASA</sequence>
<evidence type="ECO:0000256" key="1">
    <source>
        <dbReference type="SAM" id="MobiDB-lite"/>
    </source>
</evidence>
<evidence type="ECO:0000313" key="3">
    <source>
        <dbReference type="EMBL" id="KAH0914529.1"/>
    </source>
</evidence>
<name>A0ABQ8CBS5_BRANA</name>
<dbReference type="EMBL" id="JAGKQM010000008">
    <property type="protein sequence ID" value="KAH0914529.1"/>
    <property type="molecule type" value="Genomic_DNA"/>
</dbReference>
<keyword evidence="4" id="KW-1185">Reference proteome</keyword>
<keyword evidence="2" id="KW-0472">Membrane</keyword>
<reference evidence="3 4" key="1">
    <citation type="submission" date="2021-05" db="EMBL/GenBank/DDBJ databases">
        <title>Genome Assembly of Synthetic Allotetraploid Brassica napus Reveals Homoeologous Exchanges between Subgenomes.</title>
        <authorList>
            <person name="Davis J.T."/>
        </authorList>
    </citation>
    <scope>NUCLEOTIDE SEQUENCE [LARGE SCALE GENOMIC DNA]</scope>
    <source>
        <strain evidence="4">cv. Da-Ae</strain>
        <tissue evidence="3">Seedling</tissue>
    </source>
</reference>
<keyword evidence="2" id="KW-1133">Transmembrane helix</keyword>
<feature type="non-terminal residue" evidence="3">
    <location>
        <position position="398"/>
    </location>
</feature>
<protein>
    <submittedName>
        <fullName evidence="3">Uncharacterized protein</fullName>
    </submittedName>
</protein>
<feature type="non-terminal residue" evidence="3">
    <location>
        <position position="1"/>
    </location>
</feature>
<gene>
    <name evidence="3" type="ORF">HID58_028975</name>
</gene>
<proteinExistence type="predicted"/>
<comment type="caution">
    <text evidence="3">The sequence shown here is derived from an EMBL/GenBank/DDBJ whole genome shotgun (WGS) entry which is preliminary data.</text>
</comment>
<feature type="transmembrane region" description="Helical" evidence="2">
    <location>
        <begin position="235"/>
        <end position="255"/>
    </location>
</feature>
<feature type="region of interest" description="Disordered" evidence="1">
    <location>
        <begin position="360"/>
        <end position="398"/>
    </location>
</feature>
<evidence type="ECO:0000313" key="4">
    <source>
        <dbReference type="Proteomes" id="UP000824890"/>
    </source>
</evidence>
<evidence type="ECO:0000256" key="2">
    <source>
        <dbReference type="SAM" id="Phobius"/>
    </source>
</evidence>
<organism evidence="3 4">
    <name type="scientific">Brassica napus</name>
    <name type="common">Rape</name>
    <dbReference type="NCBI Taxonomy" id="3708"/>
    <lineage>
        <taxon>Eukaryota</taxon>
        <taxon>Viridiplantae</taxon>
        <taxon>Streptophyta</taxon>
        <taxon>Embryophyta</taxon>
        <taxon>Tracheophyta</taxon>
        <taxon>Spermatophyta</taxon>
        <taxon>Magnoliopsida</taxon>
        <taxon>eudicotyledons</taxon>
        <taxon>Gunneridae</taxon>
        <taxon>Pentapetalae</taxon>
        <taxon>rosids</taxon>
        <taxon>malvids</taxon>
        <taxon>Brassicales</taxon>
        <taxon>Brassicaceae</taxon>
        <taxon>Brassiceae</taxon>
        <taxon>Brassica</taxon>
    </lineage>
</organism>
<dbReference type="Proteomes" id="UP000824890">
    <property type="component" value="Unassembled WGS sequence"/>
</dbReference>
<accession>A0ABQ8CBS5</accession>